<evidence type="ECO:0000256" key="3">
    <source>
        <dbReference type="ARBA" id="ARBA00022825"/>
    </source>
</evidence>
<dbReference type="RefSeq" id="WP_188556555.1">
    <property type="nucleotide sequence ID" value="NZ_BMGS01000002.1"/>
</dbReference>
<evidence type="ECO:0000256" key="4">
    <source>
        <dbReference type="SAM" id="MobiDB-lite"/>
    </source>
</evidence>
<keyword evidence="1" id="KW-0645">Protease</keyword>
<keyword evidence="3" id="KW-0720">Serine protease</keyword>
<name>A0ABQ1WJR1_9BACT</name>
<dbReference type="Proteomes" id="UP000601361">
    <property type="component" value="Unassembled WGS sequence"/>
</dbReference>
<dbReference type="InterPro" id="IPR029045">
    <property type="entry name" value="ClpP/crotonase-like_dom_sf"/>
</dbReference>
<accession>A0ABQ1WJR1</accession>
<organism evidence="5 6">
    <name type="scientific">Hymenobacter glacieicola</name>
    <dbReference type="NCBI Taxonomy" id="1562124"/>
    <lineage>
        <taxon>Bacteria</taxon>
        <taxon>Pseudomonadati</taxon>
        <taxon>Bacteroidota</taxon>
        <taxon>Cytophagia</taxon>
        <taxon>Cytophagales</taxon>
        <taxon>Hymenobacteraceae</taxon>
        <taxon>Hymenobacter</taxon>
    </lineage>
</organism>
<dbReference type="Pfam" id="PF00574">
    <property type="entry name" value="CLP_protease"/>
    <property type="match status" value="1"/>
</dbReference>
<reference evidence="6" key="1">
    <citation type="journal article" date="2019" name="Int. J. Syst. Evol. Microbiol.">
        <title>The Global Catalogue of Microorganisms (GCM) 10K type strain sequencing project: providing services to taxonomists for standard genome sequencing and annotation.</title>
        <authorList>
            <consortium name="The Broad Institute Genomics Platform"/>
            <consortium name="The Broad Institute Genome Sequencing Center for Infectious Disease"/>
            <person name="Wu L."/>
            <person name="Ma J."/>
        </authorList>
    </citation>
    <scope>NUCLEOTIDE SEQUENCE [LARGE SCALE GENOMIC DNA]</scope>
    <source>
        <strain evidence="6">CGMCC 1.12990</strain>
    </source>
</reference>
<comment type="caution">
    <text evidence="5">The sequence shown here is derived from an EMBL/GenBank/DDBJ whole genome shotgun (WGS) entry which is preliminary data.</text>
</comment>
<proteinExistence type="predicted"/>
<dbReference type="InterPro" id="IPR023562">
    <property type="entry name" value="ClpP/TepA"/>
</dbReference>
<keyword evidence="6" id="KW-1185">Reference proteome</keyword>
<gene>
    <name evidence="5" type="ORF">GCM10011378_08270</name>
</gene>
<dbReference type="PANTHER" id="PTHR10381:SF70">
    <property type="entry name" value="ATP-DEPENDENT CLP PROTEASE PROTEOLYTIC SUBUNIT"/>
    <property type="match status" value="1"/>
</dbReference>
<dbReference type="SUPFAM" id="SSF52096">
    <property type="entry name" value="ClpP/crotonase"/>
    <property type="match status" value="1"/>
</dbReference>
<evidence type="ECO:0000256" key="1">
    <source>
        <dbReference type="ARBA" id="ARBA00022670"/>
    </source>
</evidence>
<evidence type="ECO:0008006" key="7">
    <source>
        <dbReference type="Google" id="ProtNLM"/>
    </source>
</evidence>
<feature type="region of interest" description="Disordered" evidence="4">
    <location>
        <begin position="391"/>
        <end position="432"/>
    </location>
</feature>
<evidence type="ECO:0000256" key="2">
    <source>
        <dbReference type="ARBA" id="ARBA00022801"/>
    </source>
</evidence>
<evidence type="ECO:0000313" key="5">
    <source>
        <dbReference type="EMBL" id="GGG34203.1"/>
    </source>
</evidence>
<dbReference type="PANTHER" id="PTHR10381">
    <property type="entry name" value="ATP-DEPENDENT CLP PROTEASE PROTEOLYTIC SUBUNIT"/>
    <property type="match status" value="1"/>
</dbReference>
<sequence>MPELVINVPSYIGESHMDWDACEWVQGITWADIDMQLWWAEAMGEKADSILLRIGACDGGSVLEGFNIINNLHALKLPIRSQVSGYAASMAVPLAMAADVAPEMDYTAQLMFHAASFNGGVGAETSKDLRAAADQLDNVNQLVLDYMVARTGQTAETVTEWMSKDTWFTATQAQAVGMCSKVNPLPTATTPAAATALITARRRRVPVAAARAATYALAARKKPTPKALTPAARRAALKPRPMATTPAKKPATTPAAKILTSAPSAASIAAVKAFAQQMGVNITAEGDAPEAVAVATVLADGAGTLYTDGPLAQGSAVFNDEALTEATDDATYEAEDGREIIVAGGTVESISEASAEGNEEQAPAAISSEAITAAVTAALAPLTQRLETIEAKFNKTVPPTPRPTARASASGQADPKNAGAKKPHPMDKAKSN</sequence>
<protein>
    <recommendedName>
        <fullName evidence="7">ATP-dependent Clp protease proteolytic subunit</fullName>
    </recommendedName>
</protein>
<dbReference type="EMBL" id="BMGS01000002">
    <property type="protein sequence ID" value="GGG34203.1"/>
    <property type="molecule type" value="Genomic_DNA"/>
</dbReference>
<evidence type="ECO:0000313" key="6">
    <source>
        <dbReference type="Proteomes" id="UP000601361"/>
    </source>
</evidence>
<dbReference type="Gene3D" id="3.90.226.10">
    <property type="entry name" value="2-enoyl-CoA Hydratase, Chain A, domain 1"/>
    <property type="match status" value="1"/>
</dbReference>
<keyword evidence="2" id="KW-0378">Hydrolase</keyword>